<dbReference type="SUPFAM" id="SSF56935">
    <property type="entry name" value="Porins"/>
    <property type="match status" value="1"/>
</dbReference>
<protein>
    <submittedName>
        <fullName evidence="11">TonB-dependent receptor</fullName>
    </submittedName>
</protein>
<gene>
    <name evidence="11" type="ORF">IAC47_03170</name>
</gene>
<dbReference type="InterPro" id="IPR000531">
    <property type="entry name" value="Beta-barrel_TonB"/>
</dbReference>
<keyword evidence="7" id="KW-0472">Membrane</keyword>
<dbReference type="Pfam" id="PF00593">
    <property type="entry name" value="TonB_dep_Rec_b-barrel"/>
    <property type="match status" value="1"/>
</dbReference>
<keyword evidence="3" id="KW-1134">Transmembrane beta strand</keyword>
<organism evidence="11 12">
    <name type="scientific">Candidatus Onthomorpha intestinigallinarum</name>
    <dbReference type="NCBI Taxonomy" id="2840880"/>
    <lineage>
        <taxon>Bacteria</taxon>
        <taxon>Pseudomonadati</taxon>
        <taxon>Bacteroidota</taxon>
        <taxon>Bacteroidia</taxon>
        <taxon>Bacteroidales</taxon>
        <taxon>Candidatus Onthomorpha</taxon>
    </lineage>
</organism>
<dbReference type="Proteomes" id="UP000824267">
    <property type="component" value="Unassembled WGS sequence"/>
</dbReference>
<evidence type="ECO:0000256" key="5">
    <source>
        <dbReference type="ARBA" id="ARBA00022729"/>
    </source>
</evidence>
<keyword evidence="6" id="KW-0798">TonB box</keyword>
<accession>A0A9D1RG43</accession>
<dbReference type="PANTHER" id="PTHR30069">
    <property type="entry name" value="TONB-DEPENDENT OUTER MEMBRANE RECEPTOR"/>
    <property type="match status" value="1"/>
</dbReference>
<evidence type="ECO:0000313" key="12">
    <source>
        <dbReference type="Proteomes" id="UP000824267"/>
    </source>
</evidence>
<dbReference type="GO" id="GO:0044718">
    <property type="term" value="P:siderophore transmembrane transport"/>
    <property type="evidence" value="ECO:0007669"/>
    <property type="project" value="TreeGrafter"/>
</dbReference>
<feature type="domain" description="TonB-dependent receptor-like beta-barrel" evidence="10">
    <location>
        <begin position="111"/>
        <end position="542"/>
    </location>
</feature>
<evidence type="ECO:0000256" key="9">
    <source>
        <dbReference type="ARBA" id="ARBA00023237"/>
    </source>
</evidence>
<evidence type="ECO:0000256" key="3">
    <source>
        <dbReference type="ARBA" id="ARBA00022452"/>
    </source>
</evidence>
<evidence type="ECO:0000256" key="8">
    <source>
        <dbReference type="ARBA" id="ARBA00023170"/>
    </source>
</evidence>
<dbReference type="GO" id="GO:0015344">
    <property type="term" value="F:siderophore uptake transmembrane transporter activity"/>
    <property type="evidence" value="ECO:0007669"/>
    <property type="project" value="TreeGrafter"/>
</dbReference>
<comment type="subcellular location">
    <subcellularLocation>
        <location evidence="1">Cell outer membrane</location>
        <topology evidence="1">Multi-pass membrane protein</topology>
    </subcellularLocation>
</comment>
<evidence type="ECO:0000259" key="10">
    <source>
        <dbReference type="Pfam" id="PF00593"/>
    </source>
</evidence>
<dbReference type="Gene3D" id="2.40.170.20">
    <property type="entry name" value="TonB-dependent receptor, beta-barrel domain"/>
    <property type="match status" value="1"/>
</dbReference>
<dbReference type="InterPro" id="IPR036942">
    <property type="entry name" value="Beta-barrel_TonB_sf"/>
</dbReference>
<evidence type="ECO:0000256" key="2">
    <source>
        <dbReference type="ARBA" id="ARBA00022448"/>
    </source>
</evidence>
<evidence type="ECO:0000256" key="6">
    <source>
        <dbReference type="ARBA" id="ARBA00023077"/>
    </source>
</evidence>
<proteinExistence type="predicted"/>
<dbReference type="InterPro" id="IPR039426">
    <property type="entry name" value="TonB-dep_rcpt-like"/>
</dbReference>
<evidence type="ECO:0000313" key="11">
    <source>
        <dbReference type="EMBL" id="HIW87259.1"/>
    </source>
</evidence>
<dbReference type="AlphaFoldDB" id="A0A9D1RG43"/>
<keyword evidence="5" id="KW-0732">Signal</keyword>
<reference evidence="11" key="2">
    <citation type="submission" date="2021-04" db="EMBL/GenBank/DDBJ databases">
        <authorList>
            <person name="Gilroy R."/>
        </authorList>
    </citation>
    <scope>NUCLEOTIDE SEQUENCE</scope>
    <source>
        <strain evidence="11">Gambia16-930</strain>
    </source>
</reference>
<evidence type="ECO:0000256" key="7">
    <source>
        <dbReference type="ARBA" id="ARBA00023136"/>
    </source>
</evidence>
<dbReference type="PANTHER" id="PTHR30069:SF29">
    <property type="entry name" value="HEMOGLOBIN AND HEMOGLOBIN-HAPTOGLOBIN-BINDING PROTEIN 1-RELATED"/>
    <property type="match status" value="1"/>
</dbReference>
<keyword evidence="9" id="KW-0998">Cell outer membrane</keyword>
<keyword evidence="8 11" id="KW-0675">Receptor</keyword>
<reference evidence="11" key="1">
    <citation type="journal article" date="2021" name="PeerJ">
        <title>Extensive microbial diversity within the chicken gut microbiome revealed by metagenomics and culture.</title>
        <authorList>
            <person name="Gilroy R."/>
            <person name="Ravi A."/>
            <person name="Getino M."/>
            <person name="Pursley I."/>
            <person name="Horton D.L."/>
            <person name="Alikhan N.F."/>
            <person name="Baker D."/>
            <person name="Gharbi K."/>
            <person name="Hall N."/>
            <person name="Watson M."/>
            <person name="Adriaenssens E.M."/>
            <person name="Foster-Nyarko E."/>
            <person name="Jarju S."/>
            <person name="Secka A."/>
            <person name="Antonio M."/>
            <person name="Oren A."/>
            <person name="Chaudhuri R.R."/>
            <person name="La Ragione R."/>
            <person name="Hildebrand F."/>
            <person name="Pallen M.J."/>
        </authorList>
    </citation>
    <scope>NUCLEOTIDE SEQUENCE</scope>
    <source>
        <strain evidence="11">Gambia16-930</strain>
    </source>
</reference>
<keyword evidence="4" id="KW-0812">Transmembrane</keyword>
<evidence type="ECO:0000256" key="4">
    <source>
        <dbReference type="ARBA" id="ARBA00022692"/>
    </source>
</evidence>
<evidence type="ECO:0000256" key="1">
    <source>
        <dbReference type="ARBA" id="ARBA00004571"/>
    </source>
</evidence>
<name>A0A9D1RG43_9BACT</name>
<feature type="non-terminal residue" evidence="11">
    <location>
        <position position="1"/>
    </location>
</feature>
<dbReference type="EMBL" id="DXGG01000110">
    <property type="protein sequence ID" value="HIW87259.1"/>
    <property type="molecule type" value="Genomic_DNA"/>
</dbReference>
<keyword evidence="2" id="KW-0813">Transport</keyword>
<dbReference type="GO" id="GO:0009279">
    <property type="term" value="C:cell outer membrane"/>
    <property type="evidence" value="ECO:0007669"/>
    <property type="project" value="UniProtKB-SubCell"/>
</dbReference>
<sequence length="579" mass="66348">FYKGGFPTRYGGRLSSVADIRTKDGNINKLNADIGIGLISAKLNVDGPIYKDKTTFSLSARRTYLDLLLKPAMKLVSDDSGDGSFGYHFVDLNAKINHRINSKNRLVASFYWGQDKFSLENTDESNSSDNTYLKSNSEGRWGNTIGSLTWIREINQKLFTDLSLSYNRYSSNITNKEVYKQGESPSEEFKFDYLSGIEDFSFSNNYNLYLNESNNIGFGLNYTHHTYSPELISIDEDFTDESSLKHSPSKIHANEISVFAEDEINLSKRLSVNAGLRFNAFMVEDETYLSLQPRLSVRYSIIDALSAKASYSMMNQNIHLLTMGMLSFPTDLWLPVTKGIKPNTAHQFNAGVYYTLKNICNMSVEGYYKKMYNIIDYKDGAKSLLSYGWQDRVAQGEGESYGVEFMIQRERKKINAWISYTLSWSFREYPNGEINAGKRFYDQYDYRHVVNISVAYKINEKIDCSATWVYNSGSRFTLNAYELEYPSVLPSANDNSFSNSLNIYDEKNACKLPAYHRLDLNINFKKQKKHGTRIWTVSIYNAYNRKNPSFVFPSSNTDKLTAICIMPIIPTVSYCYKFK</sequence>
<comment type="caution">
    <text evidence="11">The sequence shown here is derived from an EMBL/GenBank/DDBJ whole genome shotgun (WGS) entry which is preliminary data.</text>
</comment>